<reference evidence="1 2" key="1">
    <citation type="submission" date="2013-09" db="EMBL/GenBank/DDBJ databases">
        <title>Whole genome sequencing of Halarchaeum acidiphilum strain MH1-52-1.</title>
        <authorList>
            <person name="Shimane Y."/>
            <person name="Minegishi H."/>
            <person name="Nishi S."/>
            <person name="Echigo A."/>
            <person name="Shuto A."/>
            <person name="Konishi M."/>
            <person name="Ito T."/>
            <person name="Ohkuma M."/>
            <person name="Ohta Y."/>
            <person name="Nagano Y."/>
            <person name="Tsubouchi T."/>
            <person name="Mori K."/>
            <person name="Usui K."/>
            <person name="Kamekura M."/>
            <person name="Usami R."/>
            <person name="Takaki Y."/>
            <person name="Hatada Y."/>
        </authorList>
    </citation>
    <scope>NUCLEOTIDE SEQUENCE [LARGE SCALE GENOMIC DNA]</scope>
    <source>
        <strain evidence="1 2">JCM 16109</strain>
    </source>
</reference>
<dbReference type="OrthoDB" id="183655at2157"/>
<dbReference type="Pfam" id="PF01917">
    <property type="entry name" value="Flagellin_arch-type"/>
    <property type="match status" value="1"/>
</dbReference>
<gene>
    <name evidence="1" type="ORF">MBEHAL_0059</name>
</gene>
<dbReference type="EMBL" id="BATA01000001">
    <property type="protein sequence ID" value="GAD51299.1"/>
    <property type="molecule type" value="Genomic_DNA"/>
</dbReference>
<dbReference type="InterPro" id="IPR028994">
    <property type="entry name" value="Integrin_alpha_N"/>
</dbReference>
<dbReference type="SUPFAM" id="SSF69318">
    <property type="entry name" value="Integrin alpha N-terminal domain"/>
    <property type="match status" value="1"/>
</dbReference>
<evidence type="ECO:0000313" key="2">
    <source>
        <dbReference type="Proteomes" id="UP000016986"/>
    </source>
</evidence>
<dbReference type="GO" id="GO:0097588">
    <property type="term" value="P:archaeal or bacterial-type flagellum-dependent cell motility"/>
    <property type="evidence" value="ECO:0007669"/>
    <property type="project" value="InterPro"/>
</dbReference>
<evidence type="ECO:0000313" key="1">
    <source>
        <dbReference type="EMBL" id="GAD51299.1"/>
    </source>
</evidence>
<dbReference type="InterPro" id="IPR002774">
    <property type="entry name" value="Flagellin_arc-type"/>
</dbReference>
<dbReference type="eggNOG" id="arCOG01822">
    <property type="taxonomic scope" value="Archaea"/>
</dbReference>
<accession>U3A0Y0</accession>
<keyword evidence="2" id="KW-1185">Reference proteome</keyword>
<dbReference type="PANTHER" id="PTHR42200">
    <property type="entry name" value="ARCHAEAL FLAGELLA-RELATED PROTEIN F-RELATED"/>
    <property type="match status" value="1"/>
</dbReference>
<dbReference type="RefSeq" id="WP_020220642.1">
    <property type="nucleotide sequence ID" value="NZ_BANO01000006.1"/>
</dbReference>
<dbReference type="AlphaFoldDB" id="U3A0Y0"/>
<name>U3A0Y0_9EURY</name>
<dbReference type="GO" id="GO:0005198">
    <property type="term" value="F:structural molecule activity"/>
    <property type="evidence" value="ECO:0007669"/>
    <property type="project" value="InterPro"/>
</dbReference>
<dbReference type="Proteomes" id="UP000016986">
    <property type="component" value="Unassembled WGS sequence"/>
</dbReference>
<dbReference type="PANTHER" id="PTHR42200:SF2">
    <property type="entry name" value="ARCHAEAL FLAGELLA-RELATED PROTEIN F"/>
    <property type="match status" value="1"/>
</dbReference>
<comment type="caution">
    <text evidence="1">The sequence shown here is derived from an EMBL/GenBank/DDBJ whole genome shotgun (WGS) entry which is preliminary data.</text>
</comment>
<sequence>MAEVSITHVILFIAAISLSTIVGGTATNIAGDVGHAIEHVGSDYAEQVSHSVTVISDPGATLYDANTDTLTLLAKNTGESRLPTDRGSLLVLVDGEPVNVTNVSVADGSYWRPGHVARIRANTSLDGGAHRVVVSVDESRDYFSFPYRGGSSEPLRDGVVVYTTGSSLNTIPYDRGNVTTQLDSSPPVIGPASVDFDGDGAYDSPYIENGTIHLVYGGGGRTKTLGGNPPAPSNTKTRIGVGTWNGSDTSVFYSNATNKDIYRVSPETGPTHVLSVASKAVVGVADFDGDSADELIYLGTSADVKYADPDGTTHDTGISPGSNVRSVGTPADFDGDGVARVPYVTGSNNVKLVDDDGEMTKFTSPSAVKTGVSVDDVDRDGDPEIVYVGSNKKYLRYLNLDGTTGYVHDSAGDKIPVDTTAGTA</sequence>
<organism evidence="1 2">
    <name type="scientific">Halarchaeum acidiphilum MH1-52-1</name>
    <dbReference type="NCBI Taxonomy" id="1261545"/>
    <lineage>
        <taxon>Archaea</taxon>
        <taxon>Methanobacteriati</taxon>
        <taxon>Methanobacteriota</taxon>
        <taxon>Stenosarchaea group</taxon>
        <taxon>Halobacteria</taxon>
        <taxon>Halobacteriales</taxon>
        <taxon>Halobacteriaceae</taxon>
    </lineage>
</organism>
<protein>
    <submittedName>
        <fullName evidence="1">Uncharacterized protein</fullName>
    </submittedName>
</protein>
<proteinExistence type="predicted"/>